<dbReference type="EMBL" id="KQ971492">
    <property type="protein sequence ID" value="EFA12981.1"/>
    <property type="molecule type" value="Genomic_DNA"/>
</dbReference>
<evidence type="ECO:0000313" key="2">
    <source>
        <dbReference type="EMBL" id="EFA12981.1"/>
    </source>
</evidence>
<dbReference type="Proteomes" id="UP000007266">
    <property type="component" value="Unassembled WGS sequence"/>
</dbReference>
<evidence type="ECO:0000256" key="1">
    <source>
        <dbReference type="SAM" id="MobiDB-lite"/>
    </source>
</evidence>
<reference evidence="2 3" key="1">
    <citation type="journal article" date="2008" name="Nature">
        <title>The genome of the model beetle and pest Tribolium castaneum.</title>
        <authorList>
            <consortium name="Tribolium Genome Sequencing Consortium"/>
            <person name="Richards S."/>
            <person name="Gibbs R.A."/>
            <person name="Weinstock G.M."/>
            <person name="Brown S.J."/>
            <person name="Denell R."/>
            <person name="Beeman R.W."/>
            <person name="Gibbs R."/>
            <person name="Beeman R.W."/>
            <person name="Brown S.J."/>
            <person name="Bucher G."/>
            <person name="Friedrich M."/>
            <person name="Grimmelikhuijzen C.J."/>
            <person name="Klingler M."/>
            <person name="Lorenzen M."/>
            <person name="Richards S."/>
            <person name="Roth S."/>
            <person name="Schroder R."/>
            <person name="Tautz D."/>
            <person name="Zdobnov E.M."/>
            <person name="Muzny D."/>
            <person name="Gibbs R.A."/>
            <person name="Weinstock G.M."/>
            <person name="Attaway T."/>
            <person name="Bell S."/>
            <person name="Buhay C.J."/>
            <person name="Chandrabose M.N."/>
            <person name="Chavez D."/>
            <person name="Clerk-Blankenburg K.P."/>
            <person name="Cree A."/>
            <person name="Dao M."/>
            <person name="Davis C."/>
            <person name="Chacko J."/>
            <person name="Dinh H."/>
            <person name="Dugan-Rocha S."/>
            <person name="Fowler G."/>
            <person name="Garner T.T."/>
            <person name="Garnes J."/>
            <person name="Gnirke A."/>
            <person name="Hawes A."/>
            <person name="Hernandez J."/>
            <person name="Hines S."/>
            <person name="Holder M."/>
            <person name="Hume J."/>
            <person name="Jhangiani S.N."/>
            <person name="Joshi V."/>
            <person name="Khan Z.M."/>
            <person name="Jackson L."/>
            <person name="Kovar C."/>
            <person name="Kowis A."/>
            <person name="Lee S."/>
            <person name="Lewis L.R."/>
            <person name="Margolis J."/>
            <person name="Morgan M."/>
            <person name="Nazareth L.V."/>
            <person name="Nguyen N."/>
            <person name="Okwuonu G."/>
            <person name="Parker D."/>
            <person name="Richards S."/>
            <person name="Ruiz S.J."/>
            <person name="Santibanez J."/>
            <person name="Savard J."/>
            <person name="Scherer S.E."/>
            <person name="Schneider B."/>
            <person name="Sodergren E."/>
            <person name="Tautz D."/>
            <person name="Vattahil S."/>
            <person name="Villasana D."/>
            <person name="White C.S."/>
            <person name="Wright R."/>
            <person name="Park Y."/>
            <person name="Beeman R.W."/>
            <person name="Lord J."/>
            <person name="Oppert B."/>
            <person name="Lorenzen M."/>
            <person name="Brown S."/>
            <person name="Wang L."/>
            <person name="Savard J."/>
            <person name="Tautz D."/>
            <person name="Richards S."/>
            <person name="Weinstock G."/>
            <person name="Gibbs R.A."/>
            <person name="Liu Y."/>
            <person name="Worley K."/>
            <person name="Weinstock G."/>
            <person name="Elsik C.G."/>
            <person name="Reese J.T."/>
            <person name="Elhaik E."/>
            <person name="Landan G."/>
            <person name="Graur D."/>
            <person name="Arensburger P."/>
            <person name="Atkinson P."/>
            <person name="Beeman R.W."/>
            <person name="Beidler J."/>
            <person name="Brown S.J."/>
            <person name="Demuth J.P."/>
            <person name="Drury D.W."/>
            <person name="Du Y.Z."/>
            <person name="Fujiwara H."/>
            <person name="Lorenzen M."/>
            <person name="Maselli V."/>
            <person name="Osanai M."/>
            <person name="Park Y."/>
            <person name="Robertson H.M."/>
            <person name="Tu Z."/>
            <person name="Wang J.J."/>
            <person name="Wang S."/>
            <person name="Richards S."/>
            <person name="Song H."/>
            <person name="Zhang L."/>
            <person name="Sodergren E."/>
            <person name="Werner D."/>
            <person name="Stanke M."/>
            <person name="Morgenstern B."/>
            <person name="Solovyev V."/>
            <person name="Kosarev P."/>
            <person name="Brown G."/>
            <person name="Chen H.C."/>
            <person name="Ermolaeva O."/>
            <person name="Hlavina W."/>
            <person name="Kapustin Y."/>
            <person name="Kiryutin B."/>
            <person name="Kitts P."/>
            <person name="Maglott D."/>
            <person name="Pruitt K."/>
            <person name="Sapojnikov V."/>
            <person name="Souvorov A."/>
            <person name="Mackey A.J."/>
            <person name="Waterhouse R.M."/>
            <person name="Wyder S."/>
            <person name="Zdobnov E.M."/>
            <person name="Zdobnov E.M."/>
            <person name="Wyder S."/>
            <person name="Kriventseva E.V."/>
            <person name="Kadowaki T."/>
            <person name="Bork P."/>
            <person name="Aranda M."/>
            <person name="Bao R."/>
            <person name="Beermann A."/>
            <person name="Berns N."/>
            <person name="Bolognesi R."/>
            <person name="Bonneton F."/>
            <person name="Bopp D."/>
            <person name="Brown S.J."/>
            <person name="Bucher G."/>
            <person name="Butts T."/>
            <person name="Chaumot A."/>
            <person name="Denell R.E."/>
            <person name="Ferrier D.E."/>
            <person name="Friedrich M."/>
            <person name="Gordon C.M."/>
            <person name="Jindra M."/>
            <person name="Klingler M."/>
            <person name="Lan Q."/>
            <person name="Lattorff H.M."/>
            <person name="Laudet V."/>
            <person name="von Levetsow C."/>
            <person name="Liu Z."/>
            <person name="Lutz R."/>
            <person name="Lynch J.A."/>
            <person name="da Fonseca R.N."/>
            <person name="Posnien N."/>
            <person name="Reuter R."/>
            <person name="Roth S."/>
            <person name="Savard J."/>
            <person name="Schinko J.B."/>
            <person name="Schmitt C."/>
            <person name="Schoppmeier M."/>
            <person name="Schroder R."/>
            <person name="Shippy T.D."/>
            <person name="Simonnet F."/>
            <person name="Marques-Souza H."/>
            <person name="Tautz D."/>
            <person name="Tomoyasu Y."/>
            <person name="Trauner J."/>
            <person name="Van der Zee M."/>
            <person name="Vervoort M."/>
            <person name="Wittkopp N."/>
            <person name="Wimmer E.A."/>
            <person name="Yang X."/>
            <person name="Jones A.K."/>
            <person name="Sattelle D.B."/>
            <person name="Ebert P.R."/>
            <person name="Nelson D."/>
            <person name="Scott J.G."/>
            <person name="Beeman R.W."/>
            <person name="Muthukrishnan S."/>
            <person name="Kramer K.J."/>
            <person name="Arakane Y."/>
            <person name="Beeman R.W."/>
            <person name="Zhu Q."/>
            <person name="Hogenkamp D."/>
            <person name="Dixit R."/>
            <person name="Oppert B."/>
            <person name="Jiang H."/>
            <person name="Zou Z."/>
            <person name="Marshall J."/>
            <person name="Elpidina E."/>
            <person name="Vinokurov K."/>
            <person name="Oppert C."/>
            <person name="Zou Z."/>
            <person name="Evans J."/>
            <person name="Lu Z."/>
            <person name="Zhao P."/>
            <person name="Sumathipala N."/>
            <person name="Altincicek B."/>
            <person name="Vilcinskas A."/>
            <person name="Williams M."/>
            <person name="Hultmark D."/>
            <person name="Hetru C."/>
            <person name="Jiang H."/>
            <person name="Grimmelikhuijzen C.J."/>
            <person name="Hauser F."/>
            <person name="Cazzamali G."/>
            <person name="Williamson M."/>
            <person name="Park Y."/>
            <person name="Li B."/>
            <person name="Tanaka Y."/>
            <person name="Predel R."/>
            <person name="Neupert S."/>
            <person name="Schachtner J."/>
            <person name="Verleyen P."/>
            <person name="Raible F."/>
            <person name="Bork P."/>
            <person name="Friedrich M."/>
            <person name="Walden K.K."/>
            <person name="Robertson H.M."/>
            <person name="Angeli S."/>
            <person name="Foret S."/>
            <person name="Bucher G."/>
            <person name="Schuetz S."/>
            <person name="Maleszka R."/>
            <person name="Wimmer E.A."/>
            <person name="Beeman R.W."/>
            <person name="Lorenzen M."/>
            <person name="Tomoyasu Y."/>
            <person name="Miller S.C."/>
            <person name="Grossmann D."/>
            <person name="Bucher G."/>
        </authorList>
    </citation>
    <scope>NUCLEOTIDE SEQUENCE [LARGE SCALE GENOMIC DNA]</scope>
    <source>
        <strain evidence="2 3">Georgia GA2</strain>
    </source>
</reference>
<dbReference type="AlphaFoldDB" id="D7EK29"/>
<dbReference type="HOGENOM" id="CLU_1564928_0_0_1"/>
<evidence type="ECO:0000313" key="3">
    <source>
        <dbReference type="Proteomes" id="UP000007266"/>
    </source>
</evidence>
<feature type="region of interest" description="Disordered" evidence="1">
    <location>
        <begin position="14"/>
        <end position="51"/>
    </location>
</feature>
<gene>
    <name evidence="2" type="primary">GLEAN_04284</name>
    <name evidence="2" type="ORF">TcasGA2_TC004284</name>
</gene>
<organism evidence="2 3">
    <name type="scientific">Tribolium castaneum</name>
    <name type="common">Red flour beetle</name>
    <dbReference type="NCBI Taxonomy" id="7070"/>
    <lineage>
        <taxon>Eukaryota</taxon>
        <taxon>Metazoa</taxon>
        <taxon>Ecdysozoa</taxon>
        <taxon>Arthropoda</taxon>
        <taxon>Hexapoda</taxon>
        <taxon>Insecta</taxon>
        <taxon>Pterygota</taxon>
        <taxon>Neoptera</taxon>
        <taxon>Endopterygota</taxon>
        <taxon>Coleoptera</taxon>
        <taxon>Polyphaga</taxon>
        <taxon>Cucujiformia</taxon>
        <taxon>Tenebrionidae</taxon>
        <taxon>Tenebrionidae incertae sedis</taxon>
        <taxon>Tribolium</taxon>
    </lineage>
</organism>
<protein>
    <submittedName>
        <fullName evidence="2">Uncharacterized protein</fullName>
    </submittedName>
</protein>
<feature type="compositionally biased region" description="Basic residues" evidence="1">
    <location>
        <begin position="41"/>
        <end position="51"/>
    </location>
</feature>
<dbReference type="InParanoid" id="D7EK29"/>
<reference evidence="2 3" key="2">
    <citation type="journal article" date="2010" name="Nucleic Acids Res.">
        <title>BeetleBase in 2010: revisions to provide comprehensive genomic information for Tribolium castaneum.</title>
        <authorList>
            <person name="Kim H.S."/>
            <person name="Murphy T."/>
            <person name="Xia J."/>
            <person name="Caragea D."/>
            <person name="Park Y."/>
            <person name="Beeman R.W."/>
            <person name="Lorenzen M.D."/>
            <person name="Butcher S."/>
            <person name="Manak J.R."/>
            <person name="Brown S.J."/>
        </authorList>
    </citation>
    <scope>NUCLEOTIDE SEQUENCE [LARGE SCALE GENOMIC DNA]</scope>
    <source>
        <strain evidence="2 3">Georgia GA2</strain>
    </source>
</reference>
<proteinExistence type="predicted"/>
<accession>D7EK29</accession>
<keyword evidence="3" id="KW-1185">Reference proteome</keyword>
<name>D7EK29_TRICA</name>
<sequence>MNYVKQGVDFKGKMKIGQGWERRGRTSASQKYESEDERAGRERKRKNEGRVRKTMRNMGTKAVAKDDRYKSPEELFGCKDRLGQTTGSLKKKFTPRRVHPCKGVVQKDSDRVKTSVLLSFDKLTSLKTAVTILYGIYHQQNRPVETQLITEYQEVDPLCDNILTMDLLKAA</sequence>